<dbReference type="InterPro" id="IPR036412">
    <property type="entry name" value="HAD-like_sf"/>
</dbReference>
<proteinExistence type="predicted"/>
<gene>
    <name evidence="1" type="ORF">A6V39_02565</name>
</gene>
<dbReference type="STRING" id="432608.A6V39_02565"/>
<keyword evidence="2" id="KW-1185">Reference proteome</keyword>
<reference evidence="2" key="1">
    <citation type="submission" date="2016-04" db="EMBL/GenBank/DDBJ databases">
        <authorList>
            <person name="Quiroz-Castaneda R.E."/>
            <person name="Martinez-Ocampo F."/>
        </authorList>
    </citation>
    <scope>NUCLEOTIDE SEQUENCE [LARGE SCALE GENOMIC DNA]</scope>
    <source>
        <strain evidence="2">INIFAP01</strain>
    </source>
</reference>
<organism evidence="1 2">
    <name type="scientific">Candidatus Mycoplasma haematobovis</name>
    <dbReference type="NCBI Taxonomy" id="432608"/>
    <lineage>
        <taxon>Bacteria</taxon>
        <taxon>Bacillati</taxon>
        <taxon>Mycoplasmatota</taxon>
        <taxon>Mollicutes</taxon>
        <taxon>Mycoplasmataceae</taxon>
        <taxon>Mycoplasma</taxon>
    </lineage>
</organism>
<dbReference type="AlphaFoldDB" id="A0A1A9QDH5"/>
<dbReference type="EMBL" id="LWUJ01000011">
    <property type="protein sequence ID" value="OAL10298.1"/>
    <property type="molecule type" value="Genomic_DNA"/>
</dbReference>
<name>A0A1A9QDH5_9MOLU</name>
<dbReference type="Gene3D" id="3.40.50.1000">
    <property type="entry name" value="HAD superfamily/HAD-like"/>
    <property type="match status" value="1"/>
</dbReference>
<dbReference type="InterPro" id="IPR023214">
    <property type="entry name" value="HAD_sf"/>
</dbReference>
<evidence type="ECO:0000313" key="1">
    <source>
        <dbReference type="EMBL" id="OAL10298.1"/>
    </source>
</evidence>
<dbReference type="Proteomes" id="UP000077623">
    <property type="component" value="Unassembled WGS sequence"/>
</dbReference>
<comment type="caution">
    <text evidence="1">The sequence shown here is derived from an EMBL/GenBank/DDBJ whole genome shotgun (WGS) entry which is preliminary data.</text>
</comment>
<dbReference type="Gene3D" id="3.30.1240.10">
    <property type="match status" value="1"/>
</dbReference>
<sequence length="382" mass="44310">MKSKSIYDKKAIILDLDFAEINQYNLDDILSTNRLLNEISANQTLILLTQNTIQDSEKMLNDLNIKTGYLIAESGAVTLNIATRKVIFESFLSSEFTLRLTNKCIWNNLNFSINTKENHTFPWIINNWIIRKYKSNLSRLFHLKKNELLNTTNIKSCIENNQIYSCEVYFLDKKESDKEANIKNLIKDLSSFEKANYFTYKSSLYISNANATKYDSIKKLFKQINLDLNKDTIYLGIHQLTPELCKHCYFSALTKYVIDSSDTELTKNSDTISGGESSWINWLYDNSHLWIEDNNEHLNKLLSRGLTTSLSARDIQAISAGITKYLRVSLSNKDIFRESSRSEKIFKSLFKNKGRNNNILVIAFWPRQISAVLKYLDRLKNE</sequence>
<dbReference type="RefSeq" id="WP_187150144.1">
    <property type="nucleotide sequence ID" value="NZ_LWUJ01000011.1"/>
</dbReference>
<protein>
    <submittedName>
        <fullName evidence="1">Uncharacterized protein</fullName>
    </submittedName>
</protein>
<evidence type="ECO:0000313" key="2">
    <source>
        <dbReference type="Proteomes" id="UP000077623"/>
    </source>
</evidence>
<dbReference type="SUPFAM" id="SSF56784">
    <property type="entry name" value="HAD-like"/>
    <property type="match status" value="1"/>
</dbReference>
<accession>A0A1A9QDH5</accession>
<dbReference type="Pfam" id="PF08282">
    <property type="entry name" value="Hydrolase_3"/>
    <property type="match status" value="1"/>
</dbReference>